<comment type="caution">
    <text evidence="2">The sequence shown here is derived from an EMBL/GenBank/DDBJ whole genome shotgun (WGS) entry which is preliminary data.</text>
</comment>
<feature type="compositionally biased region" description="Polar residues" evidence="1">
    <location>
        <begin position="18"/>
        <end position="30"/>
    </location>
</feature>
<gene>
    <name evidence="2" type="ORF">EYF80_051211</name>
</gene>
<dbReference type="AlphaFoldDB" id="A0A4Z2FBR2"/>
<dbReference type="EMBL" id="SRLO01001356">
    <property type="protein sequence ID" value="TNN38619.1"/>
    <property type="molecule type" value="Genomic_DNA"/>
</dbReference>
<organism evidence="2 3">
    <name type="scientific">Liparis tanakae</name>
    <name type="common">Tanaka's snailfish</name>
    <dbReference type="NCBI Taxonomy" id="230148"/>
    <lineage>
        <taxon>Eukaryota</taxon>
        <taxon>Metazoa</taxon>
        <taxon>Chordata</taxon>
        <taxon>Craniata</taxon>
        <taxon>Vertebrata</taxon>
        <taxon>Euteleostomi</taxon>
        <taxon>Actinopterygii</taxon>
        <taxon>Neopterygii</taxon>
        <taxon>Teleostei</taxon>
        <taxon>Neoteleostei</taxon>
        <taxon>Acanthomorphata</taxon>
        <taxon>Eupercaria</taxon>
        <taxon>Perciformes</taxon>
        <taxon>Cottioidei</taxon>
        <taxon>Cottales</taxon>
        <taxon>Liparidae</taxon>
        <taxon>Liparis</taxon>
    </lineage>
</organism>
<name>A0A4Z2FBR2_9TELE</name>
<proteinExistence type="predicted"/>
<evidence type="ECO:0000256" key="1">
    <source>
        <dbReference type="SAM" id="MobiDB-lite"/>
    </source>
</evidence>
<evidence type="ECO:0000313" key="3">
    <source>
        <dbReference type="Proteomes" id="UP000314294"/>
    </source>
</evidence>
<evidence type="ECO:0000313" key="2">
    <source>
        <dbReference type="EMBL" id="TNN38619.1"/>
    </source>
</evidence>
<feature type="compositionally biased region" description="Low complexity" evidence="1">
    <location>
        <begin position="7"/>
        <end position="17"/>
    </location>
</feature>
<sequence>MEIPYLSSSSSFSSSSSPPVATNTSTQCLLPNTKHPPYLVVSVLMGRTLSARDSNTTFCRRHPREAGAGRQRCDTERLIVRNGCIKHAELLSQPITC</sequence>
<accession>A0A4Z2FBR2</accession>
<dbReference type="Proteomes" id="UP000314294">
    <property type="component" value="Unassembled WGS sequence"/>
</dbReference>
<reference evidence="2 3" key="1">
    <citation type="submission" date="2019-03" db="EMBL/GenBank/DDBJ databases">
        <title>First draft genome of Liparis tanakae, snailfish: a comprehensive survey of snailfish specific genes.</title>
        <authorList>
            <person name="Kim W."/>
            <person name="Song I."/>
            <person name="Jeong J.-H."/>
            <person name="Kim D."/>
            <person name="Kim S."/>
            <person name="Ryu S."/>
            <person name="Song J.Y."/>
            <person name="Lee S.K."/>
        </authorList>
    </citation>
    <scope>NUCLEOTIDE SEQUENCE [LARGE SCALE GENOMIC DNA]</scope>
    <source>
        <tissue evidence="2">Muscle</tissue>
    </source>
</reference>
<protein>
    <submittedName>
        <fullName evidence="2">Uncharacterized protein</fullName>
    </submittedName>
</protein>
<feature type="region of interest" description="Disordered" evidence="1">
    <location>
        <begin position="1"/>
        <end position="32"/>
    </location>
</feature>
<keyword evidence="3" id="KW-1185">Reference proteome</keyword>